<dbReference type="AlphaFoldDB" id="Q3SFN5"/>
<reference evidence="1 2" key="1">
    <citation type="journal article" date="2006" name="J. Bacteriol.">
        <title>The genome sequence of the obligately chemolithoautotrophic, facultatively anaerobic bacterium Thiobacillus denitrificans.</title>
        <authorList>
            <person name="Beller H.R."/>
            <person name="Chain P.S."/>
            <person name="Letain T.E."/>
            <person name="Chakicherla A."/>
            <person name="Larimer F.W."/>
            <person name="Richardson P.M."/>
            <person name="Coleman M.A."/>
            <person name="Wood A.P."/>
            <person name="Kelly D.P."/>
        </authorList>
    </citation>
    <scope>NUCLEOTIDE SEQUENCE [LARGE SCALE GENOMIC DNA]</scope>
    <source>
        <strain evidence="1 2">ATCC 25259</strain>
    </source>
</reference>
<proteinExistence type="predicted"/>
<dbReference type="STRING" id="292415.Tbd_2618"/>
<accession>Q3SFN5</accession>
<dbReference type="Proteomes" id="UP000008291">
    <property type="component" value="Chromosome"/>
</dbReference>
<name>Q3SFN5_THIDA</name>
<dbReference type="HOGENOM" id="CLU_2235332_0_0_4"/>
<dbReference type="EMBL" id="CP000116">
    <property type="protein sequence ID" value="AAZ98571.1"/>
    <property type="molecule type" value="Genomic_DNA"/>
</dbReference>
<organism evidence="1 2">
    <name type="scientific">Thiobacillus denitrificans (strain ATCC 25259 / T1)</name>
    <dbReference type="NCBI Taxonomy" id="292415"/>
    <lineage>
        <taxon>Bacteria</taxon>
        <taxon>Pseudomonadati</taxon>
        <taxon>Pseudomonadota</taxon>
        <taxon>Betaproteobacteria</taxon>
        <taxon>Nitrosomonadales</taxon>
        <taxon>Thiobacillaceae</taxon>
        <taxon>Thiobacillus</taxon>
    </lineage>
</organism>
<evidence type="ECO:0000313" key="1">
    <source>
        <dbReference type="EMBL" id="AAZ98571.1"/>
    </source>
</evidence>
<dbReference type="KEGG" id="tbd:Tbd_2618"/>
<protein>
    <submittedName>
        <fullName evidence="1">Uncharacterized protein</fullName>
    </submittedName>
</protein>
<sequence>MVYRNESPAARNATLARRPRFFKTSEQGAWLGSLTFDRTARRSRKPGPRRYGAVGRAPDFVGNETISRSRGPDASKMLRAQKVRLAGQARHHTWYRGANPVIIRC</sequence>
<keyword evidence="2" id="KW-1185">Reference proteome</keyword>
<evidence type="ECO:0000313" key="2">
    <source>
        <dbReference type="Proteomes" id="UP000008291"/>
    </source>
</evidence>
<gene>
    <name evidence="1" type="ordered locus">Tbd_2618</name>
</gene>